<proteinExistence type="predicted"/>
<keyword evidence="3" id="KW-1185">Reference proteome</keyword>
<evidence type="ECO:0000313" key="2">
    <source>
        <dbReference type="EMBL" id="KNZ59011.1"/>
    </source>
</evidence>
<evidence type="ECO:0000313" key="3">
    <source>
        <dbReference type="Proteomes" id="UP000037035"/>
    </source>
</evidence>
<feature type="region of interest" description="Disordered" evidence="1">
    <location>
        <begin position="182"/>
        <end position="220"/>
    </location>
</feature>
<dbReference type="OrthoDB" id="2496510at2759"/>
<feature type="region of interest" description="Disordered" evidence="1">
    <location>
        <begin position="1"/>
        <end position="30"/>
    </location>
</feature>
<dbReference type="VEuPathDB" id="FungiDB:VP01_1818g5"/>
<name>A0A0L6VE06_9BASI</name>
<protein>
    <submittedName>
        <fullName evidence="2">Uncharacterized protein</fullName>
    </submittedName>
</protein>
<dbReference type="Proteomes" id="UP000037035">
    <property type="component" value="Unassembled WGS sequence"/>
</dbReference>
<evidence type="ECO:0000256" key="1">
    <source>
        <dbReference type="SAM" id="MobiDB-lite"/>
    </source>
</evidence>
<gene>
    <name evidence="2" type="ORF">VP01_1818g5</name>
</gene>
<accession>A0A0L6VE06</accession>
<comment type="caution">
    <text evidence="2">The sequence shown here is derived from an EMBL/GenBank/DDBJ whole genome shotgun (WGS) entry which is preliminary data.</text>
</comment>
<feature type="region of interest" description="Disordered" evidence="1">
    <location>
        <begin position="139"/>
        <end position="161"/>
    </location>
</feature>
<sequence>MVGGAGVQRLRNGKTPMSRKLSALWSPRPGAPPLRQLTARAFWGAIKAPAGAHFFKRGADNTTLGVAGGTAPDNYQLASSVNAELLLIVHPLKAQRRQHTAGADVARGVRGGKVPHFNTDDKTTILGTGSDAQALRTPTTLRETEGLPHVPEPQNEPRHRGGFRYKISRFWKWLTGSFRPKVSGDASGASSLEKGSDGKLGVEQQANDENNGKGDPARAKFWQPFMGPWDRFATMKFNPRPPTDQRIEHITTVEVLGKKLREDPIQAREMWSKKLQEAGASPLREKILSTDMFFELAKGLSEQQEQAYAYQRKIIEIGKRAKADFHGDARLKFELRRIMKEFPQLFHKNHGGVVGTKYDLVKEKPQISDNLSKYANEYYEAVKHFQKTDDTIAAIDDYILESRKVLLNHANYEKEVLNYFENLDRAKGRDFLADLGQSGLTEKELEEIRKKAFSGEKETRQQ</sequence>
<organism evidence="2 3">
    <name type="scientific">Puccinia sorghi</name>
    <dbReference type="NCBI Taxonomy" id="27349"/>
    <lineage>
        <taxon>Eukaryota</taxon>
        <taxon>Fungi</taxon>
        <taxon>Dikarya</taxon>
        <taxon>Basidiomycota</taxon>
        <taxon>Pucciniomycotina</taxon>
        <taxon>Pucciniomycetes</taxon>
        <taxon>Pucciniales</taxon>
        <taxon>Pucciniaceae</taxon>
        <taxon>Puccinia</taxon>
    </lineage>
</organism>
<dbReference type="AlphaFoldDB" id="A0A0L6VE06"/>
<reference evidence="2 3" key="1">
    <citation type="submission" date="2015-08" db="EMBL/GenBank/DDBJ databases">
        <title>Next Generation Sequencing and Analysis of the Genome of Puccinia sorghi L Schw, the Causal Agent of Maize Common Rust.</title>
        <authorList>
            <person name="Rochi L."/>
            <person name="Burguener G."/>
            <person name="Darino M."/>
            <person name="Turjanski A."/>
            <person name="Kreff E."/>
            <person name="Dieguez M.J."/>
            <person name="Sacco F."/>
        </authorList>
    </citation>
    <scope>NUCLEOTIDE SEQUENCE [LARGE SCALE GENOMIC DNA]</scope>
    <source>
        <strain evidence="2 3">RO10H11247</strain>
    </source>
</reference>
<dbReference type="STRING" id="27349.A0A0L6VE06"/>
<dbReference type="EMBL" id="LAVV01006635">
    <property type="protein sequence ID" value="KNZ59011.1"/>
    <property type="molecule type" value="Genomic_DNA"/>
</dbReference>